<feature type="non-terminal residue" evidence="1">
    <location>
        <position position="50"/>
    </location>
</feature>
<keyword evidence="2" id="KW-1185">Reference proteome</keyword>
<proteinExistence type="predicted"/>
<dbReference type="HOGENOM" id="CLU_3129731_0_0_1"/>
<dbReference type="OrthoDB" id="2928561at2759"/>
<name>A0A067SLJ2_GALM3</name>
<feature type="non-terminal residue" evidence="1">
    <location>
        <position position="1"/>
    </location>
</feature>
<dbReference type="Proteomes" id="UP000027222">
    <property type="component" value="Unassembled WGS sequence"/>
</dbReference>
<accession>A0A067SLJ2</accession>
<organism evidence="1 2">
    <name type="scientific">Galerina marginata (strain CBS 339.88)</name>
    <dbReference type="NCBI Taxonomy" id="685588"/>
    <lineage>
        <taxon>Eukaryota</taxon>
        <taxon>Fungi</taxon>
        <taxon>Dikarya</taxon>
        <taxon>Basidiomycota</taxon>
        <taxon>Agaricomycotina</taxon>
        <taxon>Agaricomycetes</taxon>
        <taxon>Agaricomycetidae</taxon>
        <taxon>Agaricales</taxon>
        <taxon>Agaricineae</taxon>
        <taxon>Strophariaceae</taxon>
        <taxon>Galerina</taxon>
    </lineage>
</organism>
<evidence type="ECO:0008006" key="3">
    <source>
        <dbReference type="Google" id="ProtNLM"/>
    </source>
</evidence>
<evidence type="ECO:0000313" key="1">
    <source>
        <dbReference type="EMBL" id="KDR68564.1"/>
    </source>
</evidence>
<reference evidence="2" key="1">
    <citation type="journal article" date="2014" name="Proc. Natl. Acad. Sci. U.S.A.">
        <title>Extensive sampling of basidiomycete genomes demonstrates inadequacy of the white-rot/brown-rot paradigm for wood decay fungi.</title>
        <authorList>
            <person name="Riley R."/>
            <person name="Salamov A.A."/>
            <person name="Brown D.W."/>
            <person name="Nagy L.G."/>
            <person name="Floudas D."/>
            <person name="Held B.W."/>
            <person name="Levasseur A."/>
            <person name="Lombard V."/>
            <person name="Morin E."/>
            <person name="Otillar R."/>
            <person name="Lindquist E.A."/>
            <person name="Sun H."/>
            <person name="LaButti K.M."/>
            <person name="Schmutz J."/>
            <person name="Jabbour D."/>
            <person name="Luo H."/>
            <person name="Baker S.E."/>
            <person name="Pisabarro A.G."/>
            <person name="Walton J.D."/>
            <person name="Blanchette R.A."/>
            <person name="Henrissat B."/>
            <person name="Martin F."/>
            <person name="Cullen D."/>
            <person name="Hibbett D.S."/>
            <person name="Grigoriev I.V."/>
        </authorList>
    </citation>
    <scope>NUCLEOTIDE SEQUENCE [LARGE SCALE GENOMIC DNA]</scope>
    <source>
        <strain evidence="2">CBS 339.88</strain>
    </source>
</reference>
<evidence type="ECO:0000313" key="2">
    <source>
        <dbReference type="Proteomes" id="UP000027222"/>
    </source>
</evidence>
<dbReference type="EMBL" id="KL142407">
    <property type="protein sequence ID" value="KDR68564.1"/>
    <property type="molecule type" value="Genomic_DNA"/>
</dbReference>
<gene>
    <name evidence="1" type="ORF">GALMADRAFT_27796</name>
</gene>
<sequence>HIAIGAFHNSAERYDPPKCHPNTRVAVVQDIIDWIEDGQKTTFVKWLYGA</sequence>
<protein>
    <recommendedName>
        <fullName evidence="3">Carboxylic ester hydrolase</fullName>
    </recommendedName>
</protein>
<dbReference type="AlphaFoldDB" id="A0A067SLJ2"/>